<dbReference type="InterPro" id="IPR039424">
    <property type="entry name" value="SBP_5"/>
</dbReference>
<evidence type="ECO:0000256" key="2">
    <source>
        <dbReference type="ARBA" id="ARBA00005695"/>
    </source>
</evidence>
<dbReference type="Gene3D" id="3.40.190.10">
    <property type="entry name" value="Periplasmic binding protein-like II"/>
    <property type="match status" value="1"/>
</dbReference>
<comment type="subcellular location">
    <subcellularLocation>
        <location evidence="1">Periplasm</location>
    </subcellularLocation>
</comment>
<dbReference type="Gene3D" id="3.10.105.10">
    <property type="entry name" value="Dipeptide-binding Protein, Domain 3"/>
    <property type="match status" value="1"/>
</dbReference>
<sequence>MPISRRSLLKAAATVPALSLPGIVRAESQSTLRFIPVIDLAFVDPIYSTAQVSRNHGFMVYDTLYGMSSSLQVSPQMLSSHAISADLLQWDLSLRDGLFWHDGERVLARDCVASIRRWAARDGFGGELLEATAELSAADDRTIRFRLKRPFPLLPQALGKAAINPCFMMPERLASQDPFKPLTEVIGSGPFRYLADERVQGARNAYAKFERYQPRTDGKPDWTAGPKIVHYDRVVWTTTPDAGTGVAALQTGEQDWQETTPHDLLPIIKAAGDIETRILDPRGYACMLRLNHLQPPFDNPAVRRALLGAIDQSAFMTAVAGTDPAFQVSPIGYFAPDTPMASDVGLDVFRGPRNYDKVKADLKAAGYNGEKIVVLVPTNSLAQKPLGEIAVDSLRKAGMNVEYAGLDFAVVLQRQLKKDPIGQGGWSAAVGNWQGIDWLNPAGNTNIRGEGKVAGWYASERMGPLRSQWLAASQLAEQQRICREIQAVAFEEIPYIPIGLYKQPTAYRKAITGILDGTAVFWNVRPA</sequence>
<comment type="caution">
    <text evidence="5">The sequence shown here is derived from an EMBL/GenBank/DDBJ whole genome shotgun (WGS) entry which is preliminary data.</text>
</comment>
<comment type="similarity">
    <text evidence="2">Belongs to the bacterial solute-binding protein 5 family.</text>
</comment>
<gene>
    <name evidence="5" type="ORF">MA20_04280</name>
</gene>
<dbReference type="GO" id="GO:0030288">
    <property type="term" value="C:outer membrane-bounded periplasmic space"/>
    <property type="evidence" value="ECO:0007669"/>
    <property type="project" value="UniProtKB-ARBA"/>
</dbReference>
<proteinExistence type="inferred from homology"/>
<protein>
    <submittedName>
        <fullName evidence="5">ABC transporter substrate-binding protein</fullName>
    </submittedName>
</protein>
<dbReference type="PROSITE" id="PS51318">
    <property type="entry name" value="TAT"/>
    <property type="match status" value="1"/>
</dbReference>
<name>A0A0A3Y1Z4_BRAJP</name>
<reference evidence="5 6" key="1">
    <citation type="submission" date="2014-09" db="EMBL/GenBank/DDBJ databases">
        <title>Draft genome of Bradyrhizobium japonicum Is-34.</title>
        <authorList>
            <person name="Tsurumaru H."/>
            <person name="Yamakawa T."/>
            <person name="Hashimoto S."/>
            <person name="Okizaki K."/>
            <person name="Kanesaki Y."/>
            <person name="Yoshikawa H."/>
            <person name="Yajima S."/>
        </authorList>
    </citation>
    <scope>NUCLEOTIDE SEQUENCE [LARGE SCALE GENOMIC DNA]</scope>
    <source>
        <strain evidence="5 6">Is-34</strain>
    </source>
</reference>
<evidence type="ECO:0000256" key="1">
    <source>
        <dbReference type="ARBA" id="ARBA00004418"/>
    </source>
</evidence>
<accession>A0A0A3Y1Z4</accession>
<evidence type="ECO:0000259" key="4">
    <source>
        <dbReference type="Pfam" id="PF00496"/>
    </source>
</evidence>
<dbReference type="AlphaFoldDB" id="A0A0A3Y1Z4"/>
<dbReference type="RefSeq" id="WP_028161127.1">
    <property type="nucleotide sequence ID" value="NZ_JANUDC010000001.1"/>
</dbReference>
<dbReference type="GO" id="GO:0015833">
    <property type="term" value="P:peptide transport"/>
    <property type="evidence" value="ECO:0007669"/>
    <property type="project" value="TreeGrafter"/>
</dbReference>
<dbReference type="STRING" id="375.BKD09_RS09890"/>
<evidence type="ECO:0000313" key="5">
    <source>
        <dbReference type="EMBL" id="KGT80660.1"/>
    </source>
</evidence>
<evidence type="ECO:0000313" key="6">
    <source>
        <dbReference type="Proteomes" id="UP000030377"/>
    </source>
</evidence>
<dbReference type="GO" id="GO:1904680">
    <property type="term" value="F:peptide transmembrane transporter activity"/>
    <property type="evidence" value="ECO:0007669"/>
    <property type="project" value="TreeGrafter"/>
</dbReference>
<feature type="domain" description="Solute-binding protein family 5" evidence="4">
    <location>
        <begin position="73"/>
        <end position="442"/>
    </location>
</feature>
<organism evidence="5 6">
    <name type="scientific">Bradyrhizobium japonicum</name>
    <dbReference type="NCBI Taxonomy" id="375"/>
    <lineage>
        <taxon>Bacteria</taxon>
        <taxon>Pseudomonadati</taxon>
        <taxon>Pseudomonadota</taxon>
        <taxon>Alphaproteobacteria</taxon>
        <taxon>Hyphomicrobiales</taxon>
        <taxon>Nitrobacteraceae</taxon>
        <taxon>Bradyrhizobium</taxon>
    </lineage>
</organism>
<dbReference type="PANTHER" id="PTHR30290:SF38">
    <property type="entry name" value="D,D-DIPEPTIDE-BINDING PERIPLASMIC PROTEIN DDPA-RELATED"/>
    <property type="match status" value="1"/>
</dbReference>
<dbReference type="InterPro" id="IPR006311">
    <property type="entry name" value="TAT_signal"/>
</dbReference>
<dbReference type="eggNOG" id="COG0747">
    <property type="taxonomic scope" value="Bacteria"/>
</dbReference>
<evidence type="ECO:0000256" key="3">
    <source>
        <dbReference type="ARBA" id="ARBA00022729"/>
    </source>
</evidence>
<dbReference type="SUPFAM" id="SSF53850">
    <property type="entry name" value="Periplasmic binding protein-like II"/>
    <property type="match status" value="1"/>
</dbReference>
<dbReference type="CDD" id="cd08502">
    <property type="entry name" value="PBP2_NikA_DppA_OppA_like_16"/>
    <property type="match status" value="1"/>
</dbReference>
<dbReference type="PIRSF" id="PIRSF002741">
    <property type="entry name" value="MppA"/>
    <property type="match status" value="1"/>
</dbReference>
<dbReference type="GO" id="GO:0043190">
    <property type="term" value="C:ATP-binding cassette (ABC) transporter complex"/>
    <property type="evidence" value="ECO:0007669"/>
    <property type="project" value="InterPro"/>
</dbReference>
<dbReference type="Pfam" id="PF00496">
    <property type="entry name" value="SBP_bac_5"/>
    <property type="match status" value="1"/>
</dbReference>
<dbReference type="InterPro" id="IPR000914">
    <property type="entry name" value="SBP_5_dom"/>
</dbReference>
<dbReference type="PANTHER" id="PTHR30290">
    <property type="entry name" value="PERIPLASMIC BINDING COMPONENT OF ABC TRANSPORTER"/>
    <property type="match status" value="1"/>
</dbReference>
<dbReference type="Proteomes" id="UP000030377">
    <property type="component" value="Unassembled WGS sequence"/>
</dbReference>
<dbReference type="EMBL" id="JRPN01000003">
    <property type="protein sequence ID" value="KGT80660.1"/>
    <property type="molecule type" value="Genomic_DNA"/>
</dbReference>
<dbReference type="InterPro" id="IPR030678">
    <property type="entry name" value="Peptide/Ni-bd"/>
</dbReference>
<keyword evidence="3" id="KW-0732">Signal</keyword>